<feature type="chain" id="PRO_5015163422" evidence="1">
    <location>
        <begin position="26"/>
        <end position="314"/>
    </location>
</feature>
<accession>A0A2P2KHR3</accession>
<dbReference type="SUPFAM" id="SSF53167">
    <property type="entry name" value="Purine and uridine phosphorylases"/>
    <property type="match status" value="1"/>
</dbReference>
<dbReference type="GO" id="GO:0003824">
    <property type="term" value="F:catalytic activity"/>
    <property type="evidence" value="ECO:0007669"/>
    <property type="project" value="InterPro"/>
</dbReference>
<feature type="domain" description="Nucleoside phosphorylase" evidence="2">
    <location>
        <begin position="30"/>
        <end position="283"/>
    </location>
</feature>
<dbReference type="Gene3D" id="3.40.50.1580">
    <property type="entry name" value="Nucleoside phosphorylase domain"/>
    <property type="match status" value="1"/>
</dbReference>
<evidence type="ECO:0000313" key="3">
    <source>
        <dbReference type="EMBL" id="MBX05265.1"/>
    </source>
</evidence>
<sequence length="314" mass="33573">MASVAVTRPILVVLGLLLVAPLTFGSVDYIGFVVDDPAVESLLKKDFIPRVDKPYVDISGRRYYIGKLQGADVVIVNTGEHPVNVASGLQVLIDNFLPYGIISVTTAGSTDDNALEVGDVSLPEKIAFTGYWKWKQAEASGGDLVFGEYNVPESGQNSLGSIKFRETKFYTPDGSSTDVIEIPVTAKWLAIANKIEDFTLQQCLGASSSNCLNESPKVVSNSVTSSSVIYVNNKAYRDFLSNEFGASTVDEGSAAVAFTCGSSGIDFLVVRGVSNYAGGPGRNSRFGELGAINAVEVAKTFIPYLNHSTSVFEY</sequence>
<dbReference type="InterPro" id="IPR000845">
    <property type="entry name" value="Nucleoside_phosphorylase_d"/>
</dbReference>
<reference evidence="3" key="1">
    <citation type="submission" date="2018-02" db="EMBL/GenBank/DDBJ databases">
        <title>Rhizophora mucronata_Transcriptome.</title>
        <authorList>
            <person name="Meera S.P."/>
            <person name="Sreeshan A."/>
            <person name="Augustine A."/>
        </authorList>
    </citation>
    <scope>NUCLEOTIDE SEQUENCE</scope>
    <source>
        <tissue evidence="3">Leaf</tissue>
    </source>
</reference>
<evidence type="ECO:0000256" key="1">
    <source>
        <dbReference type="SAM" id="SignalP"/>
    </source>
</evidence>
<dbReference type="EMBL" id="GGEC01024781">
    <property type="protein sequence ID" value="MBX05265.1"/>
    <property type="molecule type" value="Transcribed_RNA"/>
</dbReference>
<keyword evidence="1" id="KW-0732">Signal</keyword>
<dbReference type="PANTHER" id="PTHR21234:SF43">
    <property type="entry name" value="OS06G0112100 PROTEIN"/>
    <property type="match status" value="1"/>
</dbReference>
<dbReference type="GO" id="GO:0009116">
    <property type="term" value="P:nucleoside metabolic process"/>
    <property type="evidence" value="ECO:0007669"/>
    <property type="project" value="InterPro"/>
</dbReference>
<dbReference type="Pfam" id="PF01048">
    <property type="entry name" value="PNP_UDP_1"/>
    <property type="match status" value="1"/>
</dbReference>
<dbReference type="AlphaFoldDB" id="A0A2P2KHR3"/>
<organism evidence="3">
    <name type="scientific">Rhizophora mucronata</name>
    <name type="common">Asiatic mangrove</name>
    <dbReference type="NCBI Taxonomy" id="61149"/>
    <lineage>
        <taxon>Eukaryota</taxon>
        <taxon>Viridiplantae</taxon>
        <taxon>Streptophyta</taxon>
        <taxon>Embryophyta</taxon>
        <taxon>Tracheophyta</taxon>
        <taxon>Spermatophyta</taxon>
        <taxon>Magnoliopsida</taxon>
        <taxon>eudicotyledons</taxon>
        <taxon>Gunneridae</taxon>
        <taxon>Pentapetalae</taxon>
        <taxon>rosids</taxon>
        <taxon>fabids</taxon>
        <taxon>Malpighiales</taxon>
        <taxon>Rhizophoraceae</taxon>
        <taxon>Rhizophora</taxon>
    </lineage>
</organism>
<dbReference type="PANTHER" id="PTHR21234">
    <property type="entry name" value="PURINE NUCLEOSIDE PHOSPHORYLASE"/>
    <property type="match status" value="1"/>
</dbReference>
<feature type="signal peptide" evidence="1">
    <location>
        <begin position="1"/>
        <end position="25"/>
    </location>
</feature>
<proteinExistence type="predicted"/>
<name>A0A2P2KHR3_RHIMU</name>
<dbReference type="InterPro" id="IPR035994">
    <property type="entry name" value="Nucleoside_phosphorylase_sf"/>
</dbReference>
<evidence type="ECO:0000259" key="2">
    <source>
        <dbReference type="Pfam" id="PF01048"/>
    </source>
</evidence>
<protein>
    <submittedName>
        <fullName evidence="3">Uncharacterized protein MANES_09G126200</fullName>
    </submittedName>
</protein>